<accession>A0AAV4A697</accession>
<sequence>MEGTRCHHPEAPQRMKIYGTDAAAAAAAAAADDDDDDEDDDDDDDDDDHDHDHDDNYDDPKLLFLNTLKGYLNYRNA</sequence>
<evidence type="ECO:0000313" key="3">
    <source>
        <dbReference type="Proteomes" id="UP000735302"/>
    </source>
</evidence>
<proteinExistence type="predicted"/>
<dbReference type="EMBL" id="BLXT01003625">
    <property type="protein sequence ID" value="GFO02723.1"/>
    <property type="molecule type" value="Genomic_DNA"/>
</dbReference>
<gene>
    <name evidence="2" type="ORF">PoB_002922800</name>
</gene>
<organism evidence="2 3">
    <name type="scientific">Plakobranchus ocellatus</name>
    <dbReference type="NCBI Taxonomy" id="259542"/>
    <lineage>
        <taxon>Eukaryota</taxon>
        <taxon>Metazoa</taxon>
        <taxon>Spiralia</taxon>
        <taxon>Lophotrochozoa</taxon>
        <taxon>Mollusca</taxon>
        <taxon>Gastropoda</taxon>
        <taxon>Heterobranchia</taxon>
        <taxon>Euthyneura</taxon>
        <taxon>Panpulmonata</taxon>
        <taxon>Sacoglossa</taxon>
        <taxon>Placobranchoidea</taxon>
        <taxon>Plakobranchidae</taxon>
        <taxon>Plakobranchus</taxon>
    </lineage>
</organism>
<dbReference type="Proteomes" id="UP000735302">
    <property type="component" value="Unassembled WGS sequence"/>
</dbReference>
<feature type="compositionally biased region" description="Basic and acidic residues" evidence="1">
    <location>
        <begin position="50"/>
        <end position="60"/>
    </location>
</feature>
<evidence type="ECO:0000313" key="2">
    <source>
        <dbReference type="EMBL" id="GFO02723.1"/>
    </source>
</evidence>
<name>A0AAV4A697_9GAST</name>
<keyword evidence="3" id="KW-1185">Reference proteome</keyword>
<evidence type="ECO:0000256" key="1">
    <source>
        <dbReference type="SAM" id="MobiDB-lite"/>
    </source>
</evidence>
<dbReference type="AlphaFoldDB" id="A0AAV4A697"/>
<feature type="region of interest" description="Disordered" evidence="1">
    <location>
        <begin position="22"/>
        <end position="60"/>
    </location>
</feature>
<feature type="compositionally biased region" description="Acidic residues" evidence="1">
    <location>
        <begin position="31"/>
        <end position="49"/>
    </location>
</feature>
<comment type="caution">
    <text evidence="2">The sequence shown here is derived from an EMBL/GenBank/DDBJ whole genome shotgun (WGS) entry which is preliminary data.</text>
</comment>
<protein>
    <submittedName>
        <fullName evidence="2">Uncharacterized protein</fullName>
    </submittedName>
</protein>
<reference evidence="2 3" key="1">
    <citation type="journal article" date="2021" name="Elife">
        <title>Chloroplast acquisition without the gene transfer in kleptoplastic sea slugs, Plakobranchus ocellatus.</title>
        <authorList>
            <person name="Maeda T."/>
            <person name="Takahashi S."/>
            <person name="Yoshida T."/>
            <person name="Shimamura S."/>
            <person name="Takaki Y."/>
            <person name="Nagai Y."/>
            <person name="Toyoda A."/>
            <person name="Suzuki Y."/>
            <person name="Arimoto A."/>
            <person name="Ishii H."/>
            <person name="Satoh N."/>
            <person name="Nishiyama T."/>
            <person name="Hasebe M."/>
            <person name="Maruyama T."/>
            <person name="Minagawa J."/>
            <person name="Obokata J."/>
            <person name="Shigenobu S."/>
        </authorList>
    </citation>
    <scope>NUCLEOTIDE SEQUENCE [LARGE SCALE GENOMIC DNA]</scope>
</reference>